<dbReference type="Gene3D" id="3.90.79.10">
    <property type="entry name" value="Nucleoside Triphosphate Pyrophosphohydrolase"/>
    <property type="match status" value="1"/>
</dbReference>
<keyword evidence="6" id="KW-0378">Hydrolase</keyword>
<evidence type="ECO:0000256" key="6">
    <source>
        <dbReference type="ARBA" id="ARBA00022801"/>
    </source>
</evidence>
<comment type="similarity">
    <text evidence="3">Belongs to the Nudix hydrolase family. NudC subfamily.</text>
</comment>
<dbReference type="PROSITE" id="PS00893">
    <property type="entry name" value="NUDIX_BOX"/>
    <property type="match status" value="1"/>
</dbReference>
<evidence type="ECO:0000259" key="10">
    <source>
        <dbReference type="PROSITE" id="PS51462"/>
    </source>
</evidence>
<dbReference type="GO" id="GO:0005777">
    <property type="term" value="C:peroxisome"/>
    <property type="evidence" value="ECO:0007669"/>
    <property type="project" value="TreeGrafter"/>
</dbReference>
<dbReference type="FunFam" id="3.90.79.10:FF:000042">
    <property type="entry name" value="Probable NADH pyrophosphatase"/>
    <property type="match status" value="1"/>
</dbReference>
<feature type="domain" description="Nudix hydrolase" evidence="10">
    <location>
        <begin position="257"/>
        <end position="385"/>
    </location>
</feature>
<dbReference type="InterPro" id="IPR049734">
    <property type="entry name" value="NudC-like_C"/>
</dbReference>
<gene>
    <name evidence="11" type="primary">NUDT12</name>
    <name evidence="11" type="ORF">DIS24_g1363</name>
</gene>
<proteinExistence type="inferred from homology"/>
<evidence type="ECO:0000256" key="4">
    <source>
        <dbReference type="ARBA" id="ARBA00012381"/>
    </source>
</evidence>
<dbReference type="InterPro" id="IPR020084">
    <property type="entry name" value="NUDIX_hydrolase_CS"/>
</dbReference>
<comment type="cofactor">
    <cofactor evidence="2">
        <name>Zn(2+)</name>
        <dbReference type="ChEBI" id="CHEBI:29105"/>
    </cofactor>
</comment>
<dbReference type="Pfam" id="PF00293">
    <property type="entry name" value="NUDIX"/>
    <property type="match status" value="1"/>
</dbReference>
<keyword evidence="7" id="KW-0460">Magnesium</keyword>
<dbReference type="Pfam" id="PF09296">
    <property type="entry name" value="NUDIX-like"/>
    <property type="match status" value="1"/>
</dbReference>
<sequence>MSGSSSKKLPIPELPEPAHAELDSMLARKFGKEVANYFSGSPLNRVSFLRPDTTFLSQALKHDTSRFILFKDLNPLVKSADKLAYASYKDVEPAVGDPFMASEDDIIKQFNSTSYRPQLIFLGLDESKKQGGFAYKEHYAGQPYWALDITPRASVTEAAEALIKKVEGEGLYFAQGRMQLSLIAPEAAIYAEGRHLLDWNLRNPYCAGCGHSTLSTHGGFKRTCPPKDLADKVADAPDAPDRPPCATRTGVSNLSFPRTDPTVIMAVVSHDGQRIMLGRQRRWPPHWYSTLAGFLEPAESVEEAVRREVWEESGIHLGRVVIHSTQPWPYPANLMIGAIGQAVPDGETVHLGHDAELEDAKWFSFDEVREALRIGTSGLGEDPGPDYKPGGLRLPPSTAIANQLMRAVVLGGFVSAEAKI</sequence>
<dbReference type="GO" id="GO:0035529">
    <property type="term" value="F:NADH pyrophosphatase activity"/>
    <property type="evidence" value="ECO:0007669"/>
    <property type="project" value="TreeGrafter"/>
</dbReference>
<dbReference type="InterPro" id="IPR015375">
    <property type="entry name" value="NADH_PPase-like_N"/>
</dbReference>
<dbReference type="AlphaFoldDB" id="A0AA39Z318"/>
<keyword evidence="5" id="KW-0479">Metal-binding</keyword>
<evidence type="ECO:0000256" key="3">
    <source>
        <dbReference type="ARBA" id="ARBA00009595"/>
    </source>
</evidence>
<comment type="cofactor">
    <cofactor evidence="1">
        <name>Mg(2+)</name>
        <dbReference type="ChEBI" id="CHEBI:18420"/>
    </cofactor>
</comment>
<protein>
    <recommendedName>
        <fullName evidence="4">NAD(+) diphosphatase</fullName>
        <ecNumber evidence="4">3.6.1.22</ecNumber>
    </recommendedName>
</protein>
<dbReference type="InterPro" id="IPR015797">
    <property type="entry name" value="NUDIX_hydrolase-like_dom_sf"/>
</dbReference>
<dbReference type="GO" id="GO:0006742">
    <property type="term" value="P:NADP+ catabolic process"/>
    <property type="evidence" value="ECO:0007669"/>
    <property type="project" value="TreeGrafter"/>
</dbReference>
<dbReference type="GO" id="GO:0019677">
    <property type="term" value="P:NAD+ catabolic process"/>
    <property type="evidence" value="ECO:0007669"/>
    <property type="project" value="TreeGrafter"/>
</dbReference>
<reference evidence="11" key="1">
    <citation type="submission" date="2023-06" db="EMBL/GenBank/DDBJ databases">
        <title>Multi-omics analyses reveal the molecular pathogenesis toolkit of Lasiodiplodia hormozganensis, a cross-kingdom pathogen.</title>
        <authorList>
            <person name="Felix C."/>
            <person name="Meneses R."/>
            <person name="Goncalves M.F.M."/>
            <person name="Tilleman L."/>
            <person name="Duarte A.S."/>
            <person name="Jorrin-Novo J.V."/>
            <person name="Van De Peer Y."/>
            <person name="Deforce D."/>
            <person name="Van Nieuwerburgh F."/>
            <person name="Esteves A.C."/>
            <person name="Alves A."/>
        </authorList>
    </citation>
    <scope>NUCLEOTIDE SEQUENCE</scope>
    <source>
        <strain evidence="11">CBS 339.90</strain>
    </source>
</reference>
<evidence type="ECO:0000313" key="12">
    <source>
        <dbReference type="Proteomes" id="UP001175001"/>
    </source>
</evidence>
<dbReference type="Gene3D" id="3.90.79.20">
    <property type="match status" value="1"/>
</dbReference>
<evidence type="ECO:0000256" key="2">
    <source>
        <dbReference type="ARBA" id="ARBA00001947"/>
    </source>
</evidence>
<keyword evidence="12" id="KW-1185">Reference proteome</keyword>
<name>A0AA39Z318_9PEZI</name>
<organism evidence="11 12">
    <name type="scientific">Lasiodiplodia hormozganensis</name>
    <dbReference type="NCBI Taxonomy" id="869390"/>
    <lineage>
        <taxon>Eukaryota</taxon>
        <taxon>Fungi</taxon>
        <taxon>Dikarya</taxon>
        <taxon>Ascomycota</taxon>
        <taxon>Pezizomycotina</taxon>
        <taxon>Dothideomycetes</taxon>
        <taxon>Dothideomycetes incertae sedis</taxon>
        <taxon>Botryosphaeriales</taxon>
        <taxon>Botryosphaeriaceae</taxon>
        <taxon>Lasiodiplodia</taxon>
    </lineage>
</organism>
<dbReference type="PROSITE" id="PS51462">
    <property type="entry name" value="NUDIX"/>
    <property type="match status" value="1"/>
</dbReference>
<keyword evidence="8" id="KW-0520">NAD</keyword>
<accession>A0AA39Z318</accession>
<evidence type="ECO:0000256" key="1">
    <source>
        <dbReference type="ARBA" id="ARBA00001946"/>
    </source>
</evidence>
<evidence type="ECO:0000256" key="8">
    <source>
        <dbReference type="ARBA" id="ARBA00023027"/>
    </source>
</evidence>
<evidence type="ECO:0000256" key="9">
    <source>
        <dbReference type="ARBA" id="ARBA00023679"/>
    </source>
</evidence>
<dbReference type="GO" id="GO:0005829">
    <property type="term" value="C:cytosol"/>
    <property type="evidence" value="ECO:0007669"/>
    <property type="project" value="TreeGrafter"/>
</dbReference>
<evidence type="ECO:0000256" key="7">
    <source>
        <dbReference type="ARBA" id="ARBA00022842"/>
    </source>
</evidence>
<dbReference type="CDD" id="cd03429">
    <property type="entry name" value="NUDIX_NADH_pyrophosphatase_Nudt13"/>
    <property type="match status" value="1"/>
</dbReference>
<dbReference type="PANTHER" id="PTHR42904:SF6">
    <property type="entry name" value="NAD-CAPPED RNA HYDROLASE NUDT12"/>
    <property type="match status" value="1"/>
</dbReference>
<evidence type="ECO:0000313" key="11">
    <source>
        <dbReference type="EMBL" id="KAK0663228.1"/>
    </source>
</evidence>
<dbReference type="InterPro" id="IPR050241">
    <property type="entry name" value="NAD-cap_RNA_hydrolase_NudC"/>
</dbReference>
<evidence type="ECO:0000256" key="5">
    <source>
        <dbReference type="ARBA" id="ARBA00022723"/>
    </source>
</evidence>
<dbReference type="SUPFAM" id="SSF55811">
    <property type="entry name" value="Nudix"/>
    <property type="match status" value="1"/>
</dbReference>
<dbReference type="PANTHER" id="PTHR42904">
    <property type="entry name" value="NUDIX HYDROLASE, NUDC SUBFAMILY"/>
    <property type="match status" value="1"/>
</dbReference>
<comment type="caution">
    <text evidence="11">The sequence shown here is derived from an EMBL/GenBank/DDBJ whole genome shotgun (WGS) entry which is preliminary data.</text>
</comment>
<dbReference type="GO" id="GO:0046872">
    <property type="term" value="F:metal ion binding"/>
    <property type="evidence" value="ECO:0007669"/>
    <property type="project" value="UniProtKB-KW"/>
</dbReference>
<dbReference type="InterPro" id="IPR000086">
    <property type="entry name" value="NUDIX_hydrolase_dom"/>
</dbReference>
<dbReference type="EC" id="3.6.1.22" evidence="4"/>
<dbReference type="Proteomes" id="UP001175001">
    <property type="component" value="Unassembled WGS sequence"/>
</dbReference>
<comment type="catalytic activity">
    <reaction evidence="9">
        <text>a 5'-end NAD(+)-phospho-ribonucleoside in mRNA + H2O = a 5'-end phospho-adenosine-phospho-ribonucleoside in mRNA + beta-nicotinamide D-ribonucleotide + 2 H(+)</text>
        <dbReference type="Rhea" id="RHEA:60876"/>
        <dbReference type="Rhea" id="RHEA-COMP:15698"/>
        <dbReference type="Rhea" id="RHEA-COMP:15719"/>
        <dbReference type="ChEBI" id="CHEBI:14649"/>
        <dbReference type="ChEBI" id="CHEBI:15377"/>
        <dbReference type="ChEBI" id="CHEBI:15378"/>
        <dbReference type="ChEBI" id="CHEBI:144029"/>
        <dbReference type="ChEBI" id="CHEBI:144051"/>
    </reaction>
    <physiologicalReaction direction="left-to-right" evidence="9">
        <dbReference type="Rhea" id="RHEA:60877"/>
    </physiologicalReaction>
</comment>
<dbReference type="EMBL" id="JAUJDW010000004">
    <property type="protein sequence ID" value="KAK0663228.1"/>
    <property type="molecule type" value="Genomic_DNA"/>
</dbReference>